<dbReference type="CDD" id="cd02976">
    <property type="entry name" value="NrdH"/>
    <property type="match status" value="1"/>
</dbReference>
<keyword evidence="3" id="KW-1185">Reference proteome</keyword>
<evidence type="ECO:0000313" key="3">
    <source>
        <dbReference type="Proteomes" id="UP001372526"/>
    </source>
</evidence>
<dbReference type="Pfam" id="PF00462">
    <property type="entry name" value="Glutaredoxin"/>
    <property type="match status" value="1"/>
</dbReference>
<organism evidence="2 3">
    <name type="scientific">Bacillus bruguierae</name>
    <dbReference type="NCBI Taxonomy" id="3127667"/>
    <lineage>
        <taxon>Bacteria</taxon>
        <taxon>Bacillati</taxon>
        <taxon>Bacillota</taxon>
        <taxon>Bacilli</taxon>
        <taxon>Bacillales</taxon>
        <taxon>Bacillaceae</taxon>
        <taxon>Bacillus</taxon>
    </lineage>
</organism>
<accession>A0ABU8FI65</accession>
<dbReference type="RefSeq" id="WP_336472921.1">
    <property type="nucleotide sequence ID" value="NZ_JBAWSX010000007.1"/>
</dbReference>
<evidence type="ECO:0000259" key="1">
    <source>
        <dbReference type="Pfam" id="PF00462"/>
    </source>
</evidence>
<comment type="caution">
    <text evidence="2">The sequence shown here is derived from an EMBL/GenBank/DDBJ whole genome shotgun (WGS) entry which is preliminary data.</text>
</comment>
<evidence type="ECO:0000313" key="2">
    <source>
        <dbReference type="EMBL" id="MEI4802391.1"/>
    </source>
</evidence>
<dbReference type="Proteomes" id="UP001372526">
    <property type="component" value="Unassembled WGS sequence"/>
</dbReference>
<dbReference type="EMBL" id="JBAWSX010000007">
    <property type="protein sequence ID" value="MEI4802391.1"/>
    <property type="molecule type" value="Genomic_DNA"/>
</dbReference>
<reference evidence="2 3" key="1">
    <citation type="submission" date="2024-01" db="EMBL/GenBank/DDBJ databases">
        <title>Seven novel Bacillus-like species.</title>
        <authorList>
            <person name="Liu G."/>
        </authorList>
    </citation>
    <scope>NUCLEOTIDE SEQUENCE [LARGE SCALE GENOMIC DNA]</scope>
    <source>
        <strain evidence="2 3">FJAT-51639</strain>
    </source>
</reference>
<dbReference type="SUPFAM" id="SSF52833">
    <property type="entry name" value="Thioredoxin-like"/>
    <property type="match status" value="1"/>
</dbReference>
<gene>
    <name evidence="2" type="ORF">WAZ07_13875</name>
</gene>
<protein>
    <submittedName>
        <fullName evidence="2">Glutaredoxin family protein</fullName>
    </submittedName>
</protein>
<feature type="domain" description="Glutaredoxin" evidence="1">
    <location>
        <begin position="7"/>
        <end position="61"/>
    </location>
</feature>
<dbReference type="InterPro" id="IPR002109">
    <property type="entry name" value="Glutaredoxin"/>
</dbReference>
<dbReference type="PROSITE" id="PS51354">
    <property type="entry name" value="GLUTAREDOXIN_2"/>
    <property type="match status" value="1"/>
</dbReference>
<dbReference type="InterPro" id="IPR036249">
    <property type="entry name" value="Thioredoxin-like_sf"/>
</dbReference>
<proteinExistence type="predicted"/>
<sequence length="82" mass="9748">MIKKEIIAYISPSCMYCYGLKTFFQKHDIEFTSKNIKDEKYAKELEQYDPQKAIPYIVIKNNDTEETIKGLNIKKIRKILQI</sequence>
<name>A0ABU8FI65_9BACI</name>
<dbReference type="Gene3D" id="3.40.30.10">
    <property type="entry name" value="Glutaredoxin"/>
    <property type="match status" value="1"/>
</dbReference>